<dbReference type="Proteomes" id="UP000324738">
    <property type="component" value="Unassembled WGS sequence"/>
</dbReference>
<dbReference type="SUPFAM" id="SSF52402">
    <property type="entry name" value="Adenine nucleotide alpha hydrolases-like"/>
    <property type="match status" value="2"/>
</dbReference>
<dbReference type="PRINTS" id="PR01438">
    <property type="entry name" value="UNVRSLSTRESS"/>
</dbReference>
<proteinExistence type="inferred from homology"/>
<comment type="caution">
    <text evidence="3">The sequence shown here is derived from an EMBL/GenBank/DDBJ whole genome shotgun (WGS) entry which is preliminary data.</text>
</comment>
<dbReference type="RefSeq" id="WP_149301635.1">
    <property type="nucleotide sequence ID" value="NZ_VTWH01000006.1"/>
</dbReference>
<dbReference type="OrthoDB" id="9804721at2"/>
<evidence type="ECO:0000259" key="2">
    <source>
        <dbReference type="Pfam" id="PF00582"/>
    </source>
</evidence>
<evidence type="ECO:0000313" key="3">
    <source>
        <dbReference type="EMBL" id="KAA0968117.1"/>
    </source>
</evidence>
<organism evidence="3 4">
    <name type="scientific">Aureimonas fodinaquatilis</name>
    <dbReference type="NCBI Taxonomy" id="2565783"/>
    <lineage>
        <taxon>Bacteria</taxon>
        <taxon>Pseudomonadati</taxon>
        <taxon>Pseudomonadota</taxon>
        <taxon>Alphaproteobacteria</taxon>
        <taxon>Hyphomicrobiales</taxon>
        <taxon>Aurantimonadaceae</taxon>
        <taxon>Aureimonas</taxon>
    </lineage>
</organism>
<evidence type="ECO:0000256" key="1">
    <source>
        <dbReference type="ARBA" id="ARBA00008791"/>
    </source>
</evidence>
<evidence type="ECO:0000313" key="4">
    <source>
        <dbReference type="Proteomes" id="UP000324738"/>
    </source>
</evidence>
<reference evidence="3 4" key="1">
    <citation type="submission" date="2019-08" db="EMBL/GenBank/DDBJ databases">
        <title>Aureimonas fodiniaquatilis sp. nov., isolated from a coal mine wastewater.</title>
        <authorList>
            <person name="Kim W."/>
        </authorList>
    </citation>
    <scope>NUCLEOTIDE SEQUENCE [LARGE SCALE GENOMIC DNA]</scope>
    <source>
        <strain evidence="3 4">CAU 1482</strain>
    </source>
</reference>
<dbReference type="PANTHER" id="PTHR46268:SF15">
    <property type="entry name" value="UNIVERSAL STRESS PROTEIN HP_0031"/>
    <property type="match status" value="1"/>
</dbReference>
<accession>A0A5B0DML5</accession>
<dbReference type="CDD" id="cd00293">
    <property type="entry name" value="USP-like"/>
    <property type="match status" value="1"/>
</dbReference>
<feature type="domain" description="UspA" evidence="2">
    <location>
        <begin position="184"/>
        <end position="271"/>
    </location>
</feature>
<gene>
    <name evidence="3" type="ORF">FPY71_17450</name>
</gene>
<dbReference type="InterPro" id="IPR006015">
    <property type="entry name" value="Universal_stress_UspA"/>
</dbReference>
<keyword evidence="4" id="KW-1185">Reference proteome</keyword>
<name>A0A5B0DML5_9HYPH</name>
<protein>
    <submittedName>
        <fullName evidence="3">Universal stress protein</fullName>
    </submittedName>
</protein>
<dbReference type="Gene3D" id="3.40.50.12370">
    <property type="match status" value="1"/>
</dbReference>
<comment type="similarity">
    <text evidence="1">Belongs to the universal stress protein A family.</text>
</comment>
<dbReference type="PANTHER" id="PTHR46268">
    <property type="entry name" value="STRESS RESPONSE PROTEIN NHAX"/>
    <property type="match status" value="1"/>
</dbReference>
<dbReference type="Pfam" id="PF00582">
    <property type="entry name" value="Usp"/>
    <property type="match status" value="1"/>
</dbReference>
<dbReference type="InterPro" id="IPR006016">
    <property type="entry name" value="UspA"/>
</dbReference>
<dbReference type="EMBL" id="VTWH01000006">
    <property type="protein sequence ID" value="KAA0968117.1"/>
    <property type="molecule type" value="Genomic_DNA"/>
</dbReference>
<sequence length="272" mass="29682">MIKDIVVHLDGTERDEDRLAHAELMATSFDAHLLGLFTNLIEIGYIAADPVGASVEIVAGAIEEARNAGDVTEARLRARLQQLSCLNELRRFDGTDGELREHAAAAARTSDIFVVSRPLGSDEQMWPGLFQAALFSGGRSVYVVPPSVAPKPIRTVVVGWRDSREATRALYEAMPILKQAERVILASVGDEHRFAENADIARHLARHGVAFELKELAAKDRVSEVLLDECAESGADLLVIGAYGHSRFWEWVLGGTTRNILTISAVPVLLAH</sequence>
<dbReference type="AlphaFoldDB" id="A0A5B0DML5"/>